<sequence length="2028" mass="226405">MGKLIPALHLAGSCLALFQSAVPGKVIHVHKQPQRRALSPVADFAFSAMDLNPLQQEPLGLSSPLYNYPTQLNILSQPNYKKWSRLFLLLVRRFNLQGYINGSVVPLSDDDDEWFQLDALLQGWILSTITDEVSDLVISSVSTASALWKVIHDLFHDNKYYLAMQLEHEFRTTIKGTSTMATYCQKLQNLADKIDDVDVPVSQHQLVLQMLRGLPAYLQAQTSFMQFQDPMPTFLQRCCWVNIAVLKLSANALSFWLRLDSVVGRPTQFMNDSANLQAIQGFGQVMAMCQQSGGMPFLLGPSRPPQGTNPQITPDGHCVSIESDDGEWDIPRAHKKKKGKNIWPATSRNSAFERLGDREEGQRKSAKQRLGQSVAYVSAFARLGEVREAEPARTWRSRSNQQDPARTRASRQEEEAESQPRLPVANRLTIPNDRVQQMEAKLERLEKKVGEKNDRDKPLAGSPFTTRVHLTPFPRKVKIDAPRFTGKEDPEIHLDSFNQSATINGCTDEEKCLLFFQTLRNRVTEWFNKLCSGSIDSFSDLASKFKAKFQENCTKRKKFTYLSTAGQRESENLTQFLTRWKEEVDKVEEMDDKTILSLLLNGLRARELYKEFCRKPPATYQEAYHTAWEFAEAETQLRAKREAEHGNKPKPVQAKKEEVPGPSRPRHHYDPVVHVVNTGECQEVRKAPVILPENPTGQTGRQWSGTYCSYHRSDSHNTSECKSVKGVIRQIIESGELGKDYLQKAQEKSHQWVKPAAPGDDRDSDWRRNIRPRERQPAPEKEHIGMIFGGPEGGDSAAQRKNWVRSIYDGEVSAEPPRRKHTRREPIVFTDRDLPPTGEDHNDPLVITMDINGVDVARVLVDTGSSVNILYLETFQKLRLCRTQLEPLKTPLSGFTGDTVEAEGSIVLPVELGSGEKTVWKKMRFIVVDIKCVHNAILGRPGINKIGAVISMPHLCMKFHTPGGVSEVKGDQRNARECYARAVKKMTKGVNVISQEITKGETQEKLEPKAETVEIELHSGDSSRMVRVGANLPEDLMEEITQVLQEYAGIFAWIVADMPGIDRSVICHQLAVREGSRLVHQKKRYLASDRRDFVKKEVKDLLSVEMTGLAPDLSVNKPIEQWWEMAVDGAFGPRGYGGGIVFTTLEGFKIYHAIVFNFKLTNNEAEYEALAGGLRLAQALKISRVSIKSDSSLIVGQVTGNMEAREERMAQYKDLVLALFKGFEEFKIAQIPQAENADADLLSKLTQYAPEHVSKLARVEILDRANIEKLEVAAITAGSQSDRSNLVGADDHWMYDLMEYLMDGSLPEQDDRARKVKLRAPRFQVLDGKLYKRAFGGPLLRCLTNREAKRVIVEVHEGVCAAHQMSPRLPIEAEFPTFRESNYQPQQNEEDHLAELNLVEERRMAAEVKMSTYQQVVKKYHDNKVGPRYFQVGDEVLRRREASRPDDGGKLAKNWEGPYRLSSSTCAEWDKITLLQFKDSIVKDTTNQLASWKNSTDCCGGGWDGIQCNKTSGRVTRLALQNVEGALYMKGTLSPKLVQLESLEILVITGMHRIEGEVPWAIFPNLAHLQQLVLDDNALQGTIPTNLGHLPSLQVLSLKGNRLSGQVPPALGNLRTLQQLILASNSFSGPLPIAPRNFPSLQFIDLSHNLFSGPIPDFLGQLRNLTYIDLSNNHLSGQLPVSLKNLKQVTFLSFEHNRITGGIPSEIGNMTSLETLSLGSNGLTGRIPDSIANLPGLWNLSLPKNNLSNPLPVSFSQGLISIDLSYNNFTLGRSVPEWVTNRRLFTVSLAGCKLEGTLPKFTNPGFLTSIDLSDNALTGEGLSSFFANMSTLQKAKISSNRLSEDISKIKIPETLSFLDLHANDLQGTMSGLLNNQTSTFLETIDLSTNHISGGIPEFVFTPGLGLKVLNAANNNITGSIPDTISNLEGLVRLDLRRNGVSGAIPEGLGKLGKLEWLDLSINGLTGRIPESLLGIKRLSHANFRANRLCGQIPQGKPFDIFPPAAYAHNLCLCGKPLPACKNNKTTGQ</sequence>
<evidence type="ECO:0000313" key="15">
    <source>
        <dbReference type="Proteomes" id="UP000595140"/>
    </source>
</evidence>
<dbReference type="Gene3D" id="2.40.70.10">
    <property type="entry name" value="Acid Proteases"/>
    <property type="match status" value="1"/>
</dbReference>
<feature type="region of interest" description="Disordered" evidence="11">
    <location>
        <begin position="323"/>
        <end position="371"/>
    </location>
</feature>
<feature type="compositionally biased region" description="Basic and acidic residues" evidence="11">
    <location>
        <begin position="824"/>
        <end position="841"/>
    </location>
</feature>
<feature type="signal peptide" evidence="12">
    <location>
        <begin position="1"/>
        <end position="16"/>
    </location>
</feature>
<feature type="compositionally biased region" description="Basic and acidic residues" evidence="11">
    <location>
        <begin position="759"/>
        <end position="779"/>
    </location>
</feature>
<dbReference type="GO" id="GO:0005886">
    <property type="term" value="C:plasma membrane"/>
    <property type="evidence" value="ECO:0007669"/>
    <property type="project" value="UniProtKB-SubCell"/>
</dbReference>
<accession>A0A484K985</accession>
<dbReference type="SUPFAM" id="SSF53098">
    <property type="entry name" value="Ribonuclease H-like"/>
    <property type="match status" value="1"/>
</dbReference>
<dbReference type="FunFam" id="3.80.10.10:FF:000716">
    <property type="entry name" value="LRR receptor-like serine/threonine-protein kinase GSO1"/>
    <property type="match status" value="1"/>
</dbReference>
<dbReference type="GO" id="GO:0003676">
    <property type="term" value="F:nucleic acid binding"/>
    <property type="evidence" value="ECO:0007669"/>
    <property type="project" value="InterPro"/>
</dbReference>
<organism evidence="14 15">
    <name type="scientific">Cuscuta campestris</name>
    <dbReference type="NCBI Taxonomy" id="132261"/>
    <lineage>
        <taxon>Eukaryota</taxon>
        <taxon>Viridiplantae</taxon>
        <taxon>Streptophyta</taxon>
        <taxon>Embryophyta</taxon>
        <taxon>Tracheophyta</taxon>
        <taxon>Spermatophyta</taxon>
        <taxon>Magnoliopsida</taxon>
        <taxon>eudicotyledons</taxon>
        <taxon>Gunneridae</taxon>
        <taxon>Pentapetalae</taxon>
        <taxon>asterids</taxon>
        <taxon>lamiids</taxon>
        <taxon>Solanales</taxon>
        <taxon>Convolvulaceae</taxon>
        <taxon>Cuscuteae</taxon>
        <taxon>Cuscuta</taxon>
        <taxon>Cuscuta subgen. Grammica</taxon>
        <taxon>Cuscuta sect. Cleistogrammica</taxon>
    </lineage>
</organism>
<dbReference type="InterPro" id="IPR021109">
    <property type="entry name" value="Peptidase_aspartic_dom_sf"/>
</dbReference>
<evidence type="ECO:0000256" key="1">
    <source>
        <dbReference type="ARBA" id="ARBA00004251"/>
    </source>
</evidence>
<dbReference type="SMART" id="SM00369">
    <property type="entry name" value="LRR_TYP"/>
    <property type="match status" value="5"/>
</dbReference>
<keyword evidence="5" id="KW-0812">Transmembrane</keyword>
<dbReference type="Gene3D" id="3.30.420.10">
    <property type="entry name" value="Ribonuclease H-like superfamily/Ribonuclease H"/>
    <property type="match status" value="1"/>
</dbReference>
<feature type="region of interest" description="Disordered" evidence="11">
    <location>
        <begin position="747"/>
        <end position="779"/>
    </location>
</feature>
<dbReference type="GO" id="GO:0006952">
    <property type="term" value="P:defense response"/>
    <property type="evidence" value="ECO:0007669"/>
    <property type="project" value="UniProtKB-ARBA"/>
</dbReference>
<keyword evidence="7" id="KW-0677">Repeat</keyword>
<dbReference type="Pfam" id="PF13456">
    <property type="entry name" value="RVT_3"/>
    <property type="match status" value="1"/>
</dbReference>
<dbReference type="Gene3D" id="3.80.10.10">
    <property type="entry name" value="Ribonuclease Inhibitor"/>
    <property type="match status" value="3"/>
</dbReference>
<evidence type="ECO:0000256" key="7">
    <source>
        <dbReference type="ARBA" id="ARBA00022737"/>
    </source>
</evidence>
<dbReference type="EMBL" id="OOIL02000215">
    <property type="protein sequence ID" value="VFQ61990.1"/>
    <property type="molecule type" value="Genomic_DNA"/>
</dbReference>
<comment type="similarity">
    <text evidence="2">Belongs to the RLP family.</text>
</comment>
<proteinExistence type="inferred from homology"/>
<evidence type="ECO:0000256" key="9">
    <source>
        <dbReference type="ARBA" id="ARBA00023136"/>
    </source>
</evidence>
<dbReference type="Proteomes" id="UP000595140">
    <property type="component" value="Unassembled WGS sequence"/>
</dbReference>
<reference evidence="14 15" key="1">
    <citation type="submission" date="2018-04" db="EMBL/GenBank/DDBJ databases">
        <authorList>
            <person name="Vogel A."/>
        </authorList>
    </citation>
    <scope>NUCLEOTIDE SEQUENCE [LARGE SCALE GENOMIC DNA]</scope>
</reference>
<keyword evidence="15" id="KW-1185">Reference proteome</keyword>
<comment type="subcellular location">
    <subcellularLocation>
        <location evidence="1">Cell membrane</location>
        <topology evidence="1">Single-pass type I membrane protein</topology>
    </subcellularLocation>
</comment>
<dbReference type="CDD" id="cd00303">
    <property type="entry name" value="retropepsin_like"/>
    <property type="match status" value="1"/>
</dbReference>
<dbReference type="InterPro" id="IPR001611">
    <property type="entry name" value="Leu-rich_rpt"/>
</dbReference>
<dbReference type="InterPro" id="IPR002156">
    <property type="entry name" value="RNaseH_domain"/>
</dbReference>
<dbReference type="Pfam" id="PF08263">
    <property type="entry name" value="LRRNT_2"/>
    <property type="match status" value="1"/>
</dbReference>
<keyword evidence="3" id="KW-1003">Cell membrane</keyword>
<evidence type="ECO:0000256" key="11">
    <source>
        <dbReference type="SAM" id="MobiDB-lite"/>
    </source>
</evidence>
<dbReference type="Pfam" id="PF13855">
    <property type="entry name" value="LRR_8"/>
    <property type="match status" value="1"/>
</dbReference>
<evidence type="ECO:0000256" key="5">
    <source>
        <dbReference type="ARBA" id="ARBA00022692"/>
    </source>
</evidence>
<dbReference type="Pfam" id="PF03732">
    <property type="entry name" value="Retrotrans_gag"/>
    <property type="match status" value="1"/>
</dbReference>
<protein>
    <recommendedName>
        <fullName evidence="13">RNase H type-1 domain-containing protein</fullName>
    </recommendedName>
</protein>
<dbReference type="GO" id="GO:0004523">
    <property type="term" value="F:RNA-DNA hybrid ribonuclease activity"/>
    <property type="evidence" value="ECO:0007669"/>
    <property type="project" value="InterPro"/>
</dbReference>
<evidence type="ECO:0000256" key="4">
    <source>
        <dbReference type="ARBA" id="ARBA00022614"/>
    </source>
</evidence>
<dbReference type="Pfam" id="PF14223">
    <property type="entry name" value="Retrotran_gag_2"/>
    <property type="match status" value="1"/>
</dbReference>
<dbReference type="InterPro" id="IPR046956">
    <property type="entry name" value="RLP23-like"/>
</dbReference>
<evidence type="ECO:0000256" key="2">
    <source>
        <dbReference type="ARBA" id="ARBA00009592"/>
    </source>
</evidence>
<feature type="region of interest" description="Disordered" evidence="11">
    <location>
        <begin position="642"/>
        <end position="669"/>
    </location>
</feature>
<keyword evidence="6 12" id="KW-0732">Signal</keyword>
<feature type="region of interest" description="Disordered" evidence="11">
    <location>
        <begin position="448"/>
        <end position="467"/>
    </location>
</feature>
<feature type="compositionally biased region" description="Basic and acidic residues" evidence="11">
    <location>
        <begin position="354"/>
        <end position="363"/>
    </location>
</feature>
<feature type="chain" id="PRO_5019811020" description="RNase H type-1 domain-containing protein" evidence="12">
    <location>
        <begin position="17"/>
        <end position="2028"/>
    </location>
</feature>
<keyword evidence="10" id="KW-0325">Glycoprotein</keyword>
<keyword evidence="9" id="KW-0472">Membrane</keyword>
<dbReference type="SUPFAM" id="SSF50630">
    <property type="entry name" value="Acid proteases"/>
    <property type="match status" value="1"/>
</dbReference>
<evidence type="ECO:0000256" key="6">
    <source>
        <dbReference type="ARBA" id="ARBA00022729"/>
    </source>
</evidence>
<dbReference type="InterPro" id="IPR012337">
    <property type="entry name" value="RNaseH-like_sf"/>
</dbReference>
<evidence type="ECO:0000259" key="13">
    <source>
        <dbReference type="PROSITE" id="PS50879"/>
    </source>
</evidence>
<dbReference type="PROSITE" id="PS50879">
    <property type="entry name" value="RNASE_H_1"/>
    <property type="match status" value="1"/>
</dbReference>
<feature type="region of interest" description="Disordered" evidence="11">
    <location>
        <begin position="388"/>
        <end position="424"/>
    </location>
</feature>
<dbReference type="InterPro" id="IPR032675">
    <property type="entry name" value="LRR_dom_sf"/>
</dbReference>
<feature type="domain" description="RNase H type-1" evidence="13">
    <location>
        <begin position="1119"/>
        <end position="1258"/>
    </location>
</feature>
<evidence type="ECO:0000256" key="10">
    <source>
        <dbReference type="ARBA" id="ARBA00023180"/>
    </source>
</evidence>
<evidence type="ECO:0000256" key="8">
    <source>
        <dbReference type="ARBA" id="ARBA00022989"/>
    </source>
</evidence>
<evidence type="ECO:0000313" key="14">
    <source>
        <dbReference type="EMBL" id="VFQ61990.1"/>
    </source>
</evidence>
<dbReference type="FunFam" id="3.80.10.10:FF:000400">
    <property type="entry name" value="Nuclear pore complex protein NUP107"/>
    <property type="match status" value="1"/>
</dbReference>
<dbReference type="SUPFAM" id="SSF52047">
    <property type="entry name" value="RNI-like"/>
    <property type="match status" value="1"/>
</dbReference>
<dbReference type="InterPro" id="IPR013210">
    <property type="entry name" value="LRR_N_plant-typ"/>
</dbReference>
<dbReference type="CDD" id="cd09279">
    <property type="entry name" value="RNase_HI_like"/>
    <property type="match status" value="1"/>
</dbReference>
<dbReference type="InterPro" id="IPR003591">
    <property type="entry name" value="Leu-rich_rpt_typical-subtyp"/>
</dbReference>
<dbReference type="FunFam" id="3.80.10.10:FF:000299">
    <property type="entry name" value="Piriformospora indica-insensitive protein 2"/>
    <property type="match status" value="1"/>
</dbReference>
<dbReference type="InterPro" id="IPR036397">
    <property type="entry name" value="RNaseH_sf"/>
</dbReference>
<keyword evidence="8" id="KW-1133">Transmembrane helix</keyword>
<feature type="compositionally biased region" description="Basic and acidic residues" evidence="11">
    <location>
        <begin position="448"/>
        <end position="458"/>
    </location>
</feature>
<dbReference type="Pfam" id="PF00560">
    <property type="entry name" value="LRR_1"/>
    <property type="match status" value="5"/>
</dbReference>
<evidence type="ECO:0000256" key="3">
    <source>
        <dbReference type="ARBA" id="ARBA00022475"/>
    </source>
</evidence>
<keyword evidence="4" id="KW-0433">Leucine-rich repeat</keyword>
<dbReference type="InterPro" id="IPR005162">
    <property type="entry name" value="Retrotrans_gag_dom"/>
</dbReference>
<dbReference type="GO" id="GO:0051707">
    <property type="term" value="P:response to other organism"/>
    <property type="evidence" value="ECO:0007669"/>
    <property type="project" value="UniProtKB-ARBA"/>
</dbReference>
<dbReference type="PANTHER" id="PTHR48063">
    <property type="entry name" value="LRR RECEPTOR-LIKE KINASE"/>
    <property type="match status" value="1"/>
</dbReference>
<dbReference type="SUPFAM" id="SSF52058">
    <property type="entry name" value="L domain-like"/>
    <property type="match status" value="1"/>
</dbReference>
<evidence type="ECO:0000256" key="12">
    <source>
        <dbReference type="SAM" id="SignalP"/>
    </source>
</evidence>
<dbReference type="Pfam" id="PF13650">
    <property type="entry name" value="Asp_protease_2"/>
    <property type="match status" value="1"/>
</dbReference>
<gene>
    <name evidence="14" type="ORF">CCAM_LOCUS3766</name>
</gene>
<dbReference type="OrthoDB" id="1055097at2759"/>
<feature type="region of interest" description="Disordered" evidence="11">
    <location>
        <begin position="813"/>
        <end position="841"/>
    </location>
</feature>
<name>A0A484K985_9ASTE</name>